<organism evidence="1 2">
    <name type="scientific">Serratia symbiotica str. Tucson</name>
    <dbReference type="NCBI Taxonomy" id="914128"/>
    <lineage>
        <taxon>Bacteria</taxon>
        <taxon>Pseudomonadati</taxon>
        <taxon>Pseudomonadota</taxon>
        <taxon>Gammaproteobacteria</taxon>
        <taxon>Enterobacterales</taxon>
        <taxon>Yersiniaceae</taxon>
        <taxon>Serratia</taxon>
        <taxon>Serratia symbiotica</taxon>
    </lineage>
</organism>
<proteinExistence type="predicted"/>
<feature type="non-terminal residue" evidence="1">
    <location>
        <position position="25"/>
    </location>
</feature>
<reference evidence="2" key="1">
    <citation type="journal article" date="2011" name="Genome Biol. Evol.">
        <title>Massive genomic decay in Serratia symbiotica, a recently evolved symbiont of aphids.</title>
        <authorList>
            <person name="Burke G.R."/>
            <person name="Moran N.A."/>
        </authorList>
    </citation>
    <scope>NUCLEOTIDE SEQUENCE [LARGE SCALE GENOMIC DNA]</scope>
    <source>
        <strain evidence="2">Tucson</strain>
    </source>
</reference>
<gene>
    <name evidence="1" type="ORF">SSYM_1698</name>
</gene>
<dbReference type="HOGENOM" id="CLU_3420204_0_0_6"/>
<dbReference type="AlphaFoldDB" id="E9CMZ9"/>
<protein>
    <submittedName>
        <fullName evidence="1">Uncharacterized protein</fullName>
    </submittedName>
</protein>
<evidence type="ECO:0000313" key="1">
    <source>
        <dbReference type="EMBL" id="EFW12052.1"/>
    </source>
</evidence>
<keyword evidence="2" id="KW-1185">Reference proteome</keyword>
<name>E9CMZ9_9GAMM</name>
<sequence length="25" mass="3109">MLDVRTEFSFYMYKIHQWLTGAFSH</sequence>
<dbReference type="EMBL" id="GL636117">
    <property type="protein sequence ID" value="EFW12052.1"/>
    <property type="molecule type" value="Genomic_DNA"/>
</dbReference>
<dbReference type="Proteomes" id="UP000013568">
    <property type="component" value="Unassembled WGS sequence"/>
</dbReference>
<evidence type="ECO:0000313" key="2">
    <source>
        <dbReference type="Proteomes" id="UP000013568"/>
    </source>
</evidence>
<accession>E9CMZ9</accession>